<sequence length="54" mass="5731">MSSTTVEAVFRIAPTLQKYDWGKVGNQSKVAQLAAGADIPGFVLDNSARYAEAS</sequence>
<accession>A0A8I3A881</accession>
<dbReference type="OrthoDB" id="6605218at2759"/>
<evidence type="ECO:0000313" key="3">
    <source>
        <dbReference type="Proteomes" id="UP000683000"/>
    </source>
</evidence>
<dbReference type="UniPathway" id="UPA00126">
    <property type="reaction ID" value="UER00423"/>
</dbReference>
<dbReference type="InterPro" id="IPR011051">
    <property type="entry name" value="RmlC_Cupin_sf"/>
</dbReference>
<dbReference type="Pfam" id="PF20511">
    <property type="entry name" value="PMI_typeI_cat"/>
    <property type="match status" value="1"/>
</dbReference>
<feature type="domain" description="Phosphomannose isomerase type I catalytic" evidence="1">
    <location>
        <begin position="9"/>
        <end position="52"/>
    </location>
</feature>
<dbReference type="GO" id="GO:0008270">
    <property type="term" value="F:zinc ion binding"/>
    <property type="evidence" value="ECO:0007669"/>
    <property type="project" value="InterPro"/>
</dbReference>
<gene>
    <name evidence="2" type="ORF">JVT61DRAFT_2978</name>
</gene>
<dbReference type="AlphaFoldDB" id="A0A8I3A881"/>
<evidence type="ECO:0000259" key="1">
    <source>
        <dbReference type="Pfam" id="PF20511"/>
    </source>
</evidence>
<dbReference type="InterPro" id="IPR046457">
    <property type="entry name" value="PMI_typeI_cat"/>
</dbReference>
<dbReference type="Proteomes" id="UP000683000">
    <property type="component" value="Unassembled WGS sequence"/>
</dbReference>
<organism evidence="2 3">
    <name type="scientific">Boletus reticuloceps</name>
    <dbReference type="NCBI Taxonomy" id="495285"/>
    <lineage>
        <taxon>Eukaryota</taxon>
        <taxon>Fungi</taxon>
        <taxon>Dikarya</taxon>
        <taxon>Basidiomycota</taxon>
        <taxon>Agaricomycotina</taxon>
        <taxon>Agaricomycetes</taxon>
        <taxon>Agaricomycetidae</taxon>
        <taxon>Boletales</taxon>
        <taxon>Boletineae</taxon>
        <taxon>Boletaceae</taxon>
        <taxon>Boletoideae</taxon>
        <taxon>Boletus</taxon>
    </lineage>
</organism>
<protein>
    <recommendedName>
        <fullName evidence="1">Phosphomannose isomerase type I catalytic domain-containing protein</fullName>
    </recommendedName>
</protein>
<dbReference type="InterPro" id="IPR014710">
    <property type="entry name" value="RmlC-like_jellyroll"/>
</dbReference>
<proteinExistence type="predicted"/>
<evidence type="ECO:0000313" key="2">
    <source>
        <dbReference type="EMBL" id="KAG6375421.1"/>
    </source>
</evidence>
<dbReference type="Gene3D" id="2.60.120.10">
    <property type="entry name" value="Jelly Rolls"/>
    <property type="match status" value="1"/>
</dbReference>
<dbReference type="GO" id="GO:0004476">
    <property type="term" value="F:mannose-6-phosphate isomerase activity"/>
    <property type="evidence" value="ECO:0007669"/>
    <property type="project" value="InterPro"/>
</dbReference>
<keyword evidence="3" id="KW-1185">Reference proteome</keyword>
<comment type="caution">
    <text evidence="2">The sequence shown here is derived from an EMBL/GenBank/DDBJ whole genome shotgun (WGS) entry which is preliminary data.</text>
</comment>
<dbReference type="EMBL" id="JAGFBS010000014">
    <property type="protein sequence ID" value="KAG6375421.1"/>
    <property type="molecule type" value="Genomic_DNA"/>
</dbReference>
<name>A0A8I3A881_9AGAM</name>
<dbReference type="SUPFAM" id="SSF51182">
    <property type="entry name" value="RmlC-like cupins"/>
    <property type="match status" value="1"/>
</dbReference>
<dbReference type="GO" id="GO:0009298">
    <property type="term" value="P:GDP-mannose biosynthetic process"/>
    <property type="evidence" value="ECO:0007669"/>
    <property type="project" value="UniProtKB-UniPathway"/>
</dbReference>
<reference evidence="2" key="1">
    <citation type="submission" date="2021-03" db="EMBL/GenBank/DDBJ databases">
        <title>Evolutionary innovations through gain and loss of genes in the ectomycorrhizal Boletales.</title>
        <authorList>
            <person name="Wu G."/>
            <person name="Miyauchi S."/>
            <person name="Morin E."/>
            <person name="Yang Z.-L."/>
            <person name="Xu J."/>
            <person name="Martin F.M."/>
        </authorList>
    </citation>
    <scope>NUCLEOTIDE SEQUENCE</scope>
    <source>
        <strain evidence="2">BR01</strain>
    </source>
</reference>